<evidence type="ECO:0000313" key="2">
    <source>
        <dbReference type="EMBL" id="MEE3720064.1"/>
    </source>
</evidence>
<dbReference type="EMBL" id="JAZBJZ010000224">
    <property type="protein sequence ID" value="MEE3720064.1"/>
    <property type="molecule type" value="Genomic_DNA"/>
</dbReference>
<protein>
    <submittedName>
        <fullName evidence="2">DUF5615 family PIN-like protein</fullName>
    </submittedName>
</protein>
<proteinExistence type="predicted"/>
<sequence>MKLLFDENLSPKLPHILSVDFPESMHVRDCGLKGFPDEDVWEYARDNGFTIVSKDSDFYQRSLLYGHPPKLVWLRIGNCNRDILVALITKYKEQIYLLDSSPSESILVILS</sequence>
<feature type="domain" description="DUF5615" evidence="1">
    <location>
        <begin position="1"/>
        <end position="106"/>
    </location>
</feature>
<evidence type="ECO:0000313" key="3">
    <source>
        <dbReference type="Proteomes" id="UP001333818"/>
    </source>
</evidence>
<reference evidence="2" key="1">
    <citation type="submission" date="2024-01" db="EMBL/GenBank/DDBJ databases">
        <title>Bank of Algae and Cyanobacteria of the Azores (BACA) strain genomes.</title>
        <authorList>
            <person name="Luz R."/>
            <person name="Cordeiro R."/>
            <person name="Fonseca A."/>
            <person name="Goncalves V."/>
        </authorList>
    </citation>
    <scope>NUCLEOTIDE SEQUENCE</scope>
    <source>
        <strain evidence="2">BACA0141</strain>
    </source>
</reference>
<dbReference type="Pfam" id="PF18480">
    <property type="entry name" value="DUF5615"/>
    <property type="match status" value="1"/>
</dbReference>
<organism evidence="2 3">
    <name type="scientific">Tumidithrix elongata BACA0141</name>
    <dbReference type="NCBI Taxonomy" id="2716417"/>
    <lineage>
        <taxon>Bacteria</taxon>
        <taxon>Bacillati</taxon>
        <taxon>Cyanobacteriota</taxon>
        <taxon>Cyanophyceae</taxon>
        <taxon>Pseudanabaenales</taxon>
        <taxon>Pseudanabaenaceae</taxon>
        <taxon>Tumidithrix</taxon>
        <taxon>Tumidithrix elongata</taxon>
    </lineage>
</organism>
<evidence type="ECO:0000259" key="1">
    <source>
        <dbReference type="Pfam" id="PF18480"/>
    </source>
</evidence>
<dbReference type="InterPro" id="IPR041049">
    <property type="entry name" value="DUF5615"/>
</dbReference>
<name>A0AAW9Q794_9CYAN</name>
<comment type="caution">
    <text evidence="2">The sequence shown here is derived from an EMBL/GenBank/DDBJ whole genome shotgun (WGS) entry which is preliminary data.</text>
</comment>
<gene>
    <name evidence="2" type="ORF">V2H45_25325</name>
</gene>
<dbReference type="Proteomes" id="UP001333818">
    <property type="component" value="Unassembled WGS sequence"/>
</dbReference>
<accession>A0AAW9Q794</accession>
<dbReference type="RefSeq" id="WP_330486504.1">
    <property type="nucleotide sequence ID" value="NZ_JAZBJZ010000224.1"/>
</dbReference>
<dbReference type="AlphaFoldDB" id="A0AAW9Q794"/>
<keyword evidence="3" id="KW-1185">Reference proteome</keyword>